<evidence type="ECO:0000313" key="3">
    <source>
        <dbReference type="Proteomes" id="UP000192247"/>
    </source>
</evidence>
<dbReference type="STRING" id="418985.A0A1V9XSZ8"/>
<dbReference type="Gene3D" id="2.60.40.60">
    <property type="entry name" value="Cadherins"/>
    <property type="match status" value="1"/>
</dbReference>
<evidence type="ECO:0000256" key="1">
    <source>
        <dbReference type="SAM" id="Phobius"/>
    </source>
</evidence>
<dbReference type="InParanoid" id="A0A1V9XSZ8"/>
<sequence>MTTELGFTAAKVCGMVAIISLLLLVRVSIVVGVNASDGDPLLRPVLEGKATIIQATDDNGIEGNTPEEVKENVNTCKRKLSNCDPTKSNCVLEMPCEHGYCNDQGFCICEPCWDGESCDDLMDMWAPSFEMREASIVVANAWNDQPIFTAIASDRDFNTTCSDVRGACFCAQVSYAIIAGNHKEVFTLEESSGRLYVSNPAAFLERHVFHLEIGAWARATADNDTDPDSVLRLRVASKKSHPNAIDYHRAKREAQIGEDELKPEEENENYKTNFKLTLKSGDAAAMEIGKVLNFELVVTVPPTERLDLQLDIFTKDVVADSFNPVLGIFDMIINVPPEMTLSSGEPQVTKMLSSQQESNTYDRILVNFGDIINPDTSRKIVMTFSVTVARIKSTFK</sequence>
<keyword evidence="1" id="KW-0812">Transmembrane</keyword>
<dbReference type="AlphaFoldDB" id="A0A1V9XSZ8"/>
<accession>A0A1V9XSZ8</accession>
<dbReference type="Proteomes" id="UP000192247">
    <property type="component" value="Unassembled WGS sequence"/>
</dbReference>
<dbReference type="EMBL" id="MNPL01004603">
    <property type="protein sequence ID" value="OQR76626.1"/>
    <property type="molecule type" value="Genomic_DNA"/>
</dbReference>
<dbReference type="OrthoDB" id="6372687at2759"/>
<keyword evidence="1" id="KW-1133">Transmembrane helix</keyword>
<organism evidence="2 3">
    <name type="scientific">Tropilaelaps mercedesae</name>
    <dbReference type="NCBI Taxonomy" id="418985"/>
    <lineage>
        <taxon>Eukaryota</taxon>
        <taxon>Metazoa</taxon>
        <taxon>Ecdysozoa</taxon>
        <taxon>Arthropoda</taxon>
        <taxon>Chelicerata</taxon>
        <taxon>Arachnida</taxon>
        <taxon>Acari</taxon>
        <taxon>Parasitiformes</taxon>
        <taxon>Mesostigmata</taxon>
        <taxon>Gamasina</taxon>
        <taxon>Dermanyssoidea</taxon>
        <taxon>Laelapidae</taxon>
        <taxon>Tropilaelaps</taxon>
    </lineage>
</organism>
<feature type="non-terminal residue" evidence="2">
    <location>
        <position position="396"/>
    </location>
</feature>
<keyword evidence="3" id="KW-1185">Reference proteome</keyword>
<dbReference type="SUPFAM" id="SSF49313">
    <property type="entry name" value="Cadherin-like"/>
    <property type="match status" value="1"/>
</dbReference>
<reference evidence="2 3" key="1">
    <citation type="journal article" date="2017" name="Gigascience">
        <title>Draft genome of the honey bee ectoparasitic mite, Tropilaelaps mercedesae, is shaped by the parasitic life history.</title>
        <authorList>
            <person name="Dong X."/>
            <person name="Armstrong S.D."/>
            <person name="Xia D."/>
            <person name="Makepeace B.L."/>
            <person name="Darby A.C."/>
            <person name="Kadowaki T."/>
        </authorList>
    </citation>
    <scope>NUCLEOTIDE SEQUENCE [LARGE SCALE GENOMIC DNA]</scope>
    <source>
        <strain evidence="2">Wuxi-XJTLU</strain>
    </source>
</reference>
<feature type="transmembrane region" description="Helical" evidence="1">
    <location>
        <begin position="12"/>
        <end position="33"/>
    </location>
</feature>
<keyword evidence="1" id="KW-0472">Membrane</keyword>
<dbReference type="GO" id="GO:0005509">
    <property type="term" value="F:calcium ion binding"/>
    <property type="evidence" value="ECO:0007669"/>
    <property type="project" value="InterPro"/>
</dbReference>
<protein>
    <submittedName>
        <fullName evidence="2">Uncharacterized protein</fullName>
    </submittedName>
</protein>
<evidence type="ECO:0000313" key="2">
    <source>
        <dbReference type="EMBL" id="OQR76626.1"/>
    </source>
</evidence>
<gene>
    <name evidence="2" type="ORF">BIW11_07664</name>
</gene>
<dbReference type="GO" id="GO:0016020">
    <property type="term" value="C:membrane"/>
    <property type="evidence" value="ECO:0007669"/>
    <property type="project" value="InterPro"/>
</dbReference>
<dbReference type="InterPro" id="IPR015919">
    <property type="entry name" value="Cadherin-like_sf"/>
</dbReference>
<comment type="caution">
    <text evidence="2">The sequence shown here is derived from an EMBL/GenBank/DDBJ whole genome shotgun (WGS) entry which is preliminary data.</text>
</comment>
<proteinExistence type="predicted"/>
<dbReference type="CDD" id="cd11304">
    <property type="entry name" value="Cadherin_repeat"/>
    <property type="match status" value="1"/>
</dbReference>
<dbReference type="Gene3D" id="2.10.25.10">
    <property type="entry name" value="Laminin"/>
    <property type="match status" value="1"/>
</dbReference>
<name>A0A1V9XSZ8_9ACAR</name>